<comment type="subcellular location">
    <subcellularLocation>
        <location evidence="1">Membrane</location>
        <topology evidence="1">Single-pass type II membrane protein</topology>
    </subcellularLocation>
</comment>
<evidence type="ECO:0000256" key="6">
    <source>
        <dbReference type="ARBA" id="ARBA00023136"/>
    </source>
</evidence>
<dbReference type="SUPFAM" id="SSF49899">
    <property type="entry name" value="Concanavalin A-like lectins/glucanases"/>
    <property type="match status" value="1"/>
</dbReference>
<keyword evidence="12" id="KW-1185">Reference proteome</keyword>
<feature type="domain" description="GH16" evidence="10">
    <location>
        <begin position="138"/>
        <end position="517"/>
    </location>
</feature>
<keyword evidence="4" id="KW-0735">Signal-anchor</keyword>
<dbReference type="GO" id="GO:0006078">
    <property type="term" value="P:(1-&gt;6)-beta-D-glucan biosynthetic process"/>
    <property type="evidence" value="ECO:0007669"/>
    <property type="project" value="TreeGrafter"/>
</dbReference>
<evidence type="ECO:0000256" key="7">
    <source>
        <dbReference type="ARBA" id="ARBA00023180"/>
    </source>
</evidence>
<dbReference type="InterPro" id="IPR000757">
    <property type="entry name" value="Beta-glucanase-like"/>
</dbReference>
<evidence type="ECO:0000256" key="4">
    <source>
        <dbReference type="ARBA" id="ARBA00022968"/>
    </source>
</evidence>
<dbReference type="GO" id="GO:0005789">
    <property type="term" value="C:endoplasmic reticulum membrane"/>
    <property type="evidence" value="ECO:0007669"/>
    <property type="project" value="TreeGrafter"/>
</dbReference>
<evidence type="ECO:0000313" key="11">
    <source>
        <dbReference type="EMBL" id="TFK95383.1"/>
    </source>
</evidence>
<keyword evidence="11" id="KW-0378">Hydrolase</keyword>
<keyword evidence="6 9" id="KW-0472">Membrane</keyword>
<evidence type="ECO:0000256" key="3">
    <source>
        <dbReference type="ARBA" id="ARBA00022692"/>
    </source>
</evidence>
<evidence type="ECO:0000256" key="2">
    <source>
        <dbReference type="ARBA" id="ARBA00010962"/>
    </source>
</evidence>
<dbReference type="GO" id="GO:0005886">
    <property type="term" value="C:plasma membrane"/>
    <property type="evidence" value="ECO:0007669"/>
    <property type="project" value="TreeGrafter"/>
</dbReference>
<keyword evidence="8" id="KW-0961">Cell wall biogenesis/degradation</keyword>
<dbReference type="EMBL" id="ML178888">
    <property type="protein sequence ID" value="TFK95383.1"/>
    <property type="molecule type" value="Genomic_DNA"/>
</dbReference>
<dbReference type="PANTHER" id="PTHR31361:SF1">
    <property type="entry name" value="BETA-GLUCAN SYNTHESIS-ASSOCIATED PROTEIN KRE6-RELATED"/>
    <property type="match status" value="1"/>
</dbReference>
<dbReference type="InterPro" id="IPR013320">
    <property type="entry name" value="ConA-like_dom_sf"/>
</dbReference>
<evidence type="ECO:0000256" key="1">
    <source>
        <dbReference type="ARBA" id="ARBA00004606"/>
    </source>
</evidence>
<dbReference type="STRING" id="1884261.A0A5C3QA99"/>
<evidence type="ECO:0000259" key="10">
    <source>
        <dbReference type="PROSITE" id="PS51762"/>
    </source>
</evidence>
<dbReference type="AlphaFoldDB" id="A0A5C3QA99"/>
<sequence>MRTSFYSSASNRDLHPLDSEQYSLAAHPSAWGSEALYPHQREPDDYLHNPDPKRDVTIDRGGHIFTSRGIVNVGCLLTLVLVLVGLFAGYPVVSHFLSNEQSLLGGFNLGGINATGQVPLMPYGKFGLIDRDTPKSAYYKSSYVNPGDEWQLVFSDEFEVEGRSFYPGDDPYWEAVNLWYWQTGDIEWYDPIAVTTSGGAVHMTLSPEDPATNHNFSYRSGMIQSWNKFCFTGGILEVNVRLPGANNVAGLWPAVWSMGNLGRAGYGASLEGMWPYSYDECDIGTLPGQTYPNKLGPDSALNSGLGDDGTLSLLSGQRLSRCTCPGEPHPGPFRKKTNEWVGRAAPELDIFEAIINGSGVNGPFGQSSQSLQVAPFDSGYEWLNTSRNAEFIAPTYHNEFIGNTRQETLSGLSTNRQDCYELTEGCFAVYGFEYQPGFEEGYIAWINDDALTWRVTAAGLGPNALTEVGRRLIPVEPMYIIMNLGYSEDFGGIDHENMKLPATMSVDYVRVYQPKNNINWGCDPDDFPTANYIAAYPEAYTNANFTSFGFPQYNQTLPKNKLLDACT</sequence>
<keyword evidence="3 9" id="KW-0812">Transmembrane</keyword>
<dbReference type="GO" id="GO:0031505">
    <property type="term" value="P:fungal-type cell wall organization"/>
    <property type="evidence" value="ECO:0007669"/>
    <property type="project" value="TreeGrafter"/>
</dbReference>
<accession>A0A5C3QA99</accession>
<dbReference type="OrthoDB" id="412647at2759"/>
<evidence type="ECO:0000313" key="12">
    <source>
        <dbReference type="Proteomes" id="UP000305067"/>
    </source>
</evidence>
<dbReference type="Proteomes" id="UP000305067">
    <property type="component" value="Unassembled WGS sequence"/>
</dbReference>
<evidence type="ECO:0000256" key="9">
    <source>
        <dbReference type="SAM" id="Phobius"/>
    </source>
</evidence>
<dbReference type="GO" id="GO:0015926">
    <property type="term" value="F:glucosidase activity"/>
    <property type="evidence" value="ECO:0007669"/>
    <property type="project" value="TreeGrafter"/>
</dbReference>
<dbReference type="Pfam" id="PF03935">
    <property type="entry name" value="SKN1_KRE6_Sbg1"/>
    <property type="match status" value="1"/>
</dbReference>
<keyword evidence="7" id="KW-0325">Glycoprotein</keyword>
<protein>
    <submittedName>
        <fullName evidence="11">Glycoside hydrolase family 16 protein</fullName>
    </submittedName>
</protein>
<evidence type="ECO:0000256" key="8">
    <source>
        <dbReference type="ARBA" id="ARBA00023316"/>
    </source>
</evidence>
<dbReference type="PANTHER" id="PTHR31361">
    <property type="entry name" value="BETA-GLUCAN SYNTHESIS-ASSOCIATED PROTEIN KRE6-RELATED"/>
    <property type="match status" value="1"/>
</dbReference>
<comment type="similarity">
    <text evidence="2">Belongs to the SKN1/KRE6 family.</text>
</comment>
<dbReference type="InterPro" id="IPR005629">
    <property type="entry name" value="Skn1/Kre6/Sbg1"/>
</dbReference>
<proteinExistence type="inferred from homology"/>
<dbReference type="Gene3D" id="2.60.120.200">
    <property type="match status" value="2"/>
</dbReference>
<reference evidence="11 12" key="1">
    <citation type="journal article" date="2019" name="Nat. Ecol. Evol.">
        <title>Megaphylogeny resolves global patterns of mushroom evolution.</title>
        <authorList>
            <person name="Varga T."/>
            <person name="Krizsan K."/>
            <person name="Foldi C."/>
            <person name="Dima B."/>
            <person name="Sanchez-Garcia M."/>
            <person name="Sanchez-Ramirez S."/>
            <person name="Szollosi G.J."/>
            <person name="Szarkandi J.G."/>
            <person name="Papp V."/>
            <person name="Albert L."/>
            <person name="Andreopoulos W."/>
            <person name="Angelini C."/>
            <person name="Antonin V."/>
            <person name="Barry K.W."/>
            <person name="Bougher N.L."/>
            <person name="Buchanan P."/>
            <person name="Buyck B."/>
            <person name="Bense V."/>
            <person name="Catcheside P."/>
            <person name="Chovatia M."/>
            <person name="Cooper J."/>
            <person name="Damon W."/>
            <person name="Desjardin D."/>
            <person name="Finy P."/>
            <person name="Geml J."/>
            <person name="Haridas S."/>
            <person name="Hughes K."/>
            <person name="Justo A."/>
            <person name="Karasinski D."/>
            <person name="Kautmanova I."/>
            <person name="Kiss B."/>
            <person name="Kocsube S."/>
            <person name="Kotiranta H."/>
            <person name="LaButti K.M."/>
            <person name="Lechner B.E."/>
            <person name="Liimatainen K."/>
            <person name="Lipzen A."/>
            <person name="Lukacs Z."/>
            <person name="Mihaltcheva S."/>
            <person name="Morgado L.N."/>
            <person name="Niskanen T."/>
            <person name="Noordeloos M.E."/>
            <person name="Ohm R.A."/>
            <person name="Ortiz-Santana B."/>
            <person name="Ovrebo C."/>
            <person name="Racz N."/>
            <person name="Riley R."/>
            <person name="Savchenko A."/>
            <person name="Shiryaev A."/>
            <person name="Soop K."/>
            <person name="Spirin V."/>
            <person name="Szebenyi C."/>
            <person name="Tomsovsky M."/>
            <person name="Tulloss R.E."/>
            <person name="Uehling J."/>
            <person name="Grigoriev I.V."/>
            <person name="Vagvolgyi C."/>
            <person name="Papp T."/>
            <person name="Martin F.M."/>
            <person name="Miettinen O."/>
            <person name="Hibbett D.S."/>
            <person name="Nagy L.G."/>
        </authorList>
    </citation>
    <scope>NUCLEOTIDE SEQUENCE [LARGE SCALE GENOMIC DNA]</scope>
    <source>
        <strain evidence="11 12">CBS 309.79</strain>
    </source>
</reference>
<feature type="transmembrane region" description="Helical" evidence="9">
    <location>
        <begin position="70"/>
        <end position="93"/>
    </location>
</feature>
<name>A0A5C3QA99_9AGAR</name>
<organism evidence="11 12">
    <name type="scientific">Pterulicium gracile</name>
    <dbReference type="NCBI Taxonomy" id="1884261"/>
    <lineage>
        <taxon>Eukaryota</taxon>
        <taxon>Fungi</taxon>
        <taxon>Dikarya</taxon>
        <taxon>Basidiomycota</taxon>
        <taxon>Agaricomycotina</taxon>
        <taxon>Agaricomycetes</taxon>
        <taxon>Agaricomycetidae</taxon>
        <taxon>Agaricales</taxon>
        <taxon>Pleurotineae</taxon>
        <taxon>Pterulaceae</taxon>
        <taxon>Pterulicium</taxon>
    </lineage>
</organism>
<keyword evidence="5 9" id="KW-1133">Transmembrane helix</keyword>
<dbReference type="PROSITE" id="PS51762">
    <property type="entry name" value="GH16_2"/>
    <property type="match status" value="1"/>
</dbReference>
<gene>
    <name evidence="11" type="ORF">BDV98DRAFT_517765</name>
</gene>
<evidence type="ECO:0000256" key="5">
    <source>
        <dbReference type="ARBA" id="ARBA00022989"/>
    </source>
</evidence>